<dbReference type="GO" id="GO:0120015">
    <property type="term" value="F:sterol transfer activity"/>
    <property type="evidence" value="ECO:0007669"/>
    <property type="project" value="TreeGrafter"/>
</dbReference>
<dbReference type="PANTHER" id="PTHR23319">
    <property type="entry name" value="GRAM DOMAIN CONTAINING 1B, ISOFORM E"/>
    <property type="match status" value="1"/>
</dbReference>
<feature type="domain" description="VASt" evidence="8">
    <location>
        <begin position="558"/>
        <end position="728"/>
    </location>
</feature>
<dbReference type="GO" id="GO:0005789">
    <property type="term" value="C:endoplasmic reticulum membrane"/>
    <property type="evidence" value="ECO:0007669"/>
    <property type="project" value="TreeGrafter"/>
</dbReference>
<name>A0A9P8PIB4_9ASCO</name>
<keyword evidence="5 7" id="KW-0472">Membrane</keyword>
<keyword evidence="3 7" id="KW-0812">Transmembrane</keyword>
<dbReference type="Gene3D" id="2.30.29.30">
    <property type="entry name" value="Pleckstrin-homology domain (PH domain)/Phosphotyrosine-binding domain (PTB)"/>
    <property type="match status" value="1"/>
</dbReference>
<keyword evidence="10" id="KW-1185">Reference proteome</keyword>
<reference evidence="9" key="1">
    <citation type="journal article" date="2021" name="Open Biol.">
        <title>Shared evolutionary footprints suggest mitochondrial oxidative damage underlies multiple complex I losses in fungi.</title>
        <authorList>
            <person name="Schikora-Tamarit M.A."/>
            <person name="Marcet-Houben M."/>
            <person name="Nosek J."/>
            <person name="Gabaldon T."/>
        </authorList>
    </citation>
    <scope>NUCLEOTIDE SEQUENCE</scope>
    <source>
        <strain evidence="9">CBS6341</strain>
    </source>
</reference>
<evidence type="ECO:0000256" key="7">
    <source>
        <dbReference type="SAM" id="Phobius"/>
    </source>
</evidence>
<dbReference type="InterPro" id="IPR031968">
    <property type="entry name" value="VASt"/>
</dbReference>
<dbReference type="Proteomes" id="UP000769528">
    <property type="component" value="Unassembled WGS sequence"/>
</dbReference>
<feature type="region of interest" description="Disordered" evidence="6">
    <location>
        <begin position="1"/>
        <end position="48"/>
    </location>
</feature>
<dbReference type="AlphaFoldDB" id="A0A9P8PIB4"/>
<comment type="caution">
    <text evidence="9">The sequence shown here is derived from an EMBL/GenBank/DDBJ whole genome shotgun (WGS) entry which is preliminary data.</text>
</comment>
<feature type="transmembrane region" description="Helical" evidence="7">
    <location>
        <begin position="791"/>
        <end position="811"/>
    </location>
</feature>
<feature type="region of interest" description="Disordered" evidence="6">
    <location>
        <begin position="81"/>
        <end position="101"/>
    </location>
</feature>
<dbReference type="Pfam" id="PF16016">
    <property type="entry name" value="VASt"/>
    <property type="match status" value="1"/>
</dbReference>
<dbReference type="EMBL" id="JAEUBF010001113">
    <property type="protein sequence ID" value="KAH3672758.1"/>
    <property type="molecule type" value="Genomic_DNA"/>
</dbReference>
<dbReference type="InterPro" id="IPR011993">
    <property type="entry name" value="PH-like_dom_sf"/>
</dbReference>
<dbReference type="GO" id="GO:0032934">
    <property type="term" value="F:sterol binding"/>
    <property type="evidence" value="ECO:0007669"/>
    <property type="project" value="TreeGrafter"/>
</dbReference>
<dbReference type="InterPro" id="IPR004182">
    <property type="entry name" value="GRAM"/>
</dbReference>
<feature type="compositionally biased region" description="Low complexity" evidence="6">
    <location>
        <begin position="9"/>
        <end position="19"/>
    </location>
</feature>
<dbReference type="PROSITE" id="PS51778">
    <property type="entry name" value="VAST"/>
    <property type="match status" value="1"/>
</dbReference>
<dbReference type="GO" id="GO:0005739">
    <property type="term" value="C:mitochondrion"/>
    <property type="evidence" value="ECO:0007669"/>
    <property type="project" value="TreeGrafter"/>
</dbReference>
<organism evidence="9 10">
    <name type="scientific">Wickerhamomyces mucosus</name>
    <dbReference type="NCBI Taxonomy" id="1378264"/>
    <lineage>
        <taxon>Eukaryota</taxon>
        <taxon>Fungi</taxon>
        <taxon>Dikarya</taxon>
        <taxon>Ascomycota</taxon>
        <taxon>Saccharomycotina</taxon>
        <taxon>Saccharomycetes</taxon>
        <taxon>Phaffomycetales</taxon>
        <taxon>Wickerhamomycetaceae</taxon>
        <taxon>Wickerhamomyces</taxon>
    </lineage>
</organism>
<accession>A0A9P8PIB4</accession>
<sequence length="931" mass="104682">MDLLDDPSEIIPQPSPEELPVSHTTGFENTEVTDEKENDVDLNAEDLDEDKVYITEQPKQIELEPPIDIVKRSSNALTFPRISDSVDESTPSSSPAKPTFLEAPVPTVIPARSSSALYSQYTMSMSPVAKSLPAGPLTTKEDALPHTNSSNSSLNDTNSIADSLQQINQKPSTPNKVENFKSENGGGFFNNVLSAAANSLSLKKKDELEFKNENDDTMTTTSCSSNSKGTINTNSENSSAISTSSPNMMSYRKGKKGKRRGTSVSSLDNQLNSPLKEAEKPPELKTLQWNNDDNYNQKLYIDKKFDNTSYRYAADDRNNDFHNIFKSIPKSERLIDDFSCALSREILLQGRLYVSENNLCFNSNLLGWITNLIISFKQVESFEKTATAGLFPNGIAINLKEDGVRHSFASFVSRDTIYNFLLDILKVNSRNNFNSIDSEVSADKGDEFGSSFISKNLAIVDDSLFDKEYNSALMSIDGDTPGIRRTYSESTQDQSDETDGDDDDDDEDGLISSSSRSDIKSEISSEEIFKLRDKSTYSYKGPYSHYKTYPNTELQNDNEITLASETFNCPPGILFEILFGENTEFTLDFLKDQDSSEFSEISKYEPNGQSLKERQYDYKKALNFPVGPKSTTCYVKELINFENEEKYFDVINITQTPDVPSGKSFDVRTRYMISWGDKNNTDLVVSFWVNWTGSSWMKGVIDKSCKTGQEAATKSLLRLINDYLDEHIVETSEIVKNENQVEIEDIKEGKAAAIVKDKRIIENINPVSRTSEKSNVGVGISLPNFFGELSLYNVVVLGFLSIITFLQFLILKNVSIIPHKTAFSLNSIDPIDQQIENKLFQGQEILIWNWIDERDGRLKGTKSDRVQVLKTEIDDLISSWARGELNTKEGKQLIRRFEEDLNKYTKVAIDNNEAERVNRANSLREAIRALL</sequence>
<feature type="compositionally biased region" description="Low complexity" evidence="6">
    <location>
        <begin position="231"/>
        <end position="250"/>
    </location>
</feature>
<dbReference type="GO" id="GO:0032366">
    <property type="term" value="P:intracellular sterol transport"/>
    <property type="evidence" value="ECO:0007669"/>
    <property type="project" value="TreeGrafter"/>
</dbReference>
<feature type="compositionally biased region" description="Low complexity" evidence="6">
    <location>
        <begin position="147"/>
        <end position="158"/>
    </location>
</feature>
<keyword evidence="4 7" id="KW-1133">Transmembrane helix</keyword>
<evidence type="ECO:0000259" key="8">
    <source>
        <dbReference type="PROSITE" id="PS51778"/>
    </source>
</evidence>
<feature type="compositionally biased region" description="Polar residues" evidence="6">
    <location>
        <begin position="262"/>
        <end position="273"/>
    </location>
</feature>
<evidence type="ECO:0000256" key="4">
    <source>
        <dbReference type="ARBA" id="ARBA00022989"/>
    </source>
</evidence>
<dbReference type="OrthoDB" id="2162691at2759"/>
<comment type="similarity">
    <text evidence="2">Belongs to the YSP2 family.</text>
</comment>
<dbReference type="InterPro" id="IPR051482">
    <property type="entry name" value="Cholesterol_transport"/>
</dbReference>
<evidence type="ECO:0000313" key="9">
    <source>
        <dbReference type="EMBL" id="KAH3672758.1"/>
    </source>
</evidence>
<dbReference type="GO" id="GO:0032541">
    <property type="term" value="C:cortical endoplasmic reticulum"/>
    <property type="evidence" value="ECO:0007669"/>
    <property type="project" value="TreeGrafter"/>
</dbReference>
<dbReference type="GO" id="GO:0005886">
    <property type="term" value="C:plasma membrane"/>
    <property type="evidence" value="ECO:0007669"/>
    <property type="project" value="TreeGrafter"/>
</dbReference>
<feature type="compositionally biased region" description="Acidic residues" evidence="6">
    <location>
        <begin position="31"/>
        <end position="48"/>
    </location>
</feature>
<evidence type="ECO:0000256" key="1">
    <source>
        <dbReference type="ARBA" id="ARBA00004167"/>
    </source>
</evidence>
<evidence type="ECO:0000256" key="5">
    <source>
        <dbReference type="ARBA" id="ARBA00023136"/>
    </source>
</evidence>
<feature type="compositionally biased region" description="Acidic residues" evidence="6">
    <location>
        <begin position="494"/>
        <end position="509"/>
    </location>
</feature>
<feature type="compositionally biased region" description="Basic residues" evidence="6">
    <location>
        <begin position="252"/>
        <end position="261"/>
    </location>
</feature>
<evidence type="ECO:0000256" key="3">
    <source>
        <dbReference type="ARBA" id="ARBA00022692"/>
    </source>
</evidence>
<evidence type="ECO:0000256" key="6">
    <source>
        <dbReference type="SAM" id="MobiDB-lite"/>
    </source>
</evidence>
<dbReference type="GO" id="GO:0140268">
    <property type="term" value="C:endoplasmic reticulum-plasma membrane contact site"/>
    <property type="evidence" value="ECO:0007669"/>
    <property type="project" value="TreeGrafter"/>
</dbReference>
<proteinExistence type="inferred from homology"/>
<dbReference type="SMART" id="SM00568">
    <property type="entry name" value="GRAM"/>
    <property type="match status" value="1"/>
</dbReference>
<feature type="region of interest" description="Disordered" evidence="6">
    <location>
        <begin position="132"/>
        <end position="158"/>
    </location>
</feature>
<feature type="compositionally biased region" description="Polar residues" evidence="6">
    <location>
        <begin position="217"/>
        <end position="230"/>
    </location>
</feature>
<feature type="region of interest" description="Disordered" evidence="6">
    <location>
        <begin position="213"/>
        <end position="280"/>
    </location>
</feature>
<feature type="region of interest" description="Disordered" evidence="6">
    <location>
        <begin position="480"/>
        <end position="519"/>
    </location>
</feature>
<dbReference type="Pfam" id="PF02893">
    <property type="entry name" value="GRAM"/>
    <property type="match status" value="1"/>
</dbReference>
<gene>
    <name evidence="9" type="ORF">WICMUC_004164</name>
</gene>
<dbReference type="PANTHER" id="PTHR23319:SF4">
    <property type="entry name" value="GRAM DOMAIN CONTAINING 1B, ISOFORM E"/>
    <property type="match status" value="1"/>
</dbReference>
<comment type="subcellular location">
    <subcellularLocation>
        <location evidence="1">Membrane</location>
        <topology evidence="1">Single-pass membrane protein</topology>
    </subcellularLocation>
</comment>
<reference evidence="9" key="2">
    <citation type="submission" date="2021-01" db="EMBL/GenBank/DDBJ databases">
        <authorList>
            <person name="Schikora-Tamarit M.A."/>
        </authorList>
    </citation>
    <scope>NUCLEOTIDE SEQUENCE</scope>
    <source>
        <strain evidence="9">CBS6341</strain>
    </source>
</reference>
<evidence type="ECO:0000313" key="10">
    <source>
        <dbReference type="Proteomes" id="UP000769528"/>
    </source>
</evidence>
<dbReference type="CDD" id="cd13220">
    <property type="entry name" value="PH-GRAM_GRAMDC"/>
    <property type="match status" value="1"/>
</dbReference>
<protein>
    <recommendedName>
        <fullName evidence="8">VASt domain-containing protein</fullName>
    </recommendedName>
</protein>
<evidence type="ECO:0000256" key="2">
    <source>
        <dbReference type="ARBA" id="ARBA00006582"/>
    </source>
</evidence>